<dbReference type="Pfam" id="PF00535">
    <property type="entry name" value="Glycos_transf_2"/>
    <property type="match status" value="1"/>
</dbReference>
<evidence type="ECO:0000259" key="2">
    <source>
        <dbReference type="Pfam" id="PF00535"/>
    </source>
</evidence>
<dbReference type="InterPro" id="IPR029044">
    <property type="entry name" value="Nucleotide-diphossugar_trans"/>
</dbReference>
<organism evidence="4 5">
    <name type="scientific">Abditibacterium utsteinense</name>
    <dbReference type="NCBI Taxonomy" id="1960156"/>
    <lineage>
        <taxon>Bacteria</taxon>
        <taxon>Pseudomonadati</taxon>
        <taxon>Abditibacteriota</taxon>
        <taxon>Abditibacteriia</taxon>
        <taxon>Abditibacteriales</taxon>
        <taxon>Abditibacteriaceae</taxon>
        <taxon>Abditibacterium</taxon>
    </lineage>
</organism>
<evidence type="ECO:0000256" key="1">
    <source>
        <dbReference type="SAM" id="Phobius"/>
    </source>
</evidence>
<feature type="domain" description="Glycosyltransferase 2-like" evidence="2">
    <location>
        <begin position="7"/>
        <end position="166"/>
    </location>
</feature>
<keyword evidence="5" id="KW-1185">Reference proteome</keyword>
<reference evidence="4 5" key="1">
    <citation type="journal article" date="2018" name="Syst. Appl. Microbiol.">
        <title>Abditibacterium utsteinense sp. nov., the first cultivated member of candidate phylum FBP, isolated from ice-free Antarctic soil samples.</title>
        <authorList>
            <person name="Tahon G."/>
            <person name="Tytgat B."/>
            <person name="Lebbe L."/>
            <person name="Carlier A."/>
            <person name="Willems A."/>
        </authorList>
    </citation>
    <scope>NUCLEOTIDE SEQUENCE [LARGE SCALE GENOMIC DNA]</scope>
    <source>
        <strain evidence="4 5">LMG 29911</strain>
    </source>
</reference>
<protein>
    <submittedName>
        <fullName evidence="4">Glycosyltransferase involved in cell wall bisynthesis</fullName>
    </submittedName>
</protein>
<dbReference type="Gene3D" id="3.90.550.10">
    <property type="entry name" value="Spore Coat Polysaccharide Biosynthesis Protein SpsA, Chain A"/>
    <property type="match status" value="1"/>
</dbReference>
<dbReference type="Pfam" id="PF26629">
    <property type="entry name" value="GT2_TM_C"/>
    <property type="match status" value="1"/>
</dbReference>
<dbReference type="GO" id="GO:0016740">
    <property type="term" value="F:transferase activity"/>
    <property type="evidence" value="ECO:0007669"/>
    <property type="project" value="UniProtKB-KW"/>
</dbReference>
<keyword evidence="1" id="KW-0812">Transmembrane</keyword>
<dbReference type="PANTHER" id="PTHR48090">
    <property type="entry name" value="UNDECAPRENYL-PHOSPHATE 4-DEOXY-4-FORMAMIDO-L-ARABINOSE TRANSFERASE-RELATED"/>
    <property type="match status" value="1"/>
</dbReference>
<feature type="transmembrane region" description="Helical" evidence="1">
    <location>
        <begin position="262"/>
        <end position="288"/>
    </location>
</feature>
<dbReference type="SUPFAM" id="SSF53448">
    <property type="entry name" value="Nucleotide-diphospho-sugar transferases"/>
    <property type="match status" value="1"/>
</dbReference>
<keyword evidence="1" id="KW-1133">Transmembrane helix</keyword>
<feature type="transmembrane region" description="Helical" evidence="1">
    <location>
        <begin position="317"/>
        <end position="340"/>
    </location>
</feature>
<evidence type="ECO:0000313" key="5">
    <source>
        <dbReference type="Proteomes" id="UP000237684"/>
    </source>
</evidence>
<dbReference type="PANTHER" id="PTHR48090:SF7">
    <property type="entry name" value="RFBJ PROTEIN"/>
    <property type="match status" value="1"/>
</dbReference>
<sequence>MSAILVSAVMPCLNEAETLAVCIQKAQRAFARLGICGEVVIADNGSTDESVHIAENLGARVVHQNEKGYGAALQAGIEGARGEIVVMGDADDSYDWESLGDFVAKIQQGSDFVVGNRFQGGIAKGAMPPHHRYFGNPVLSFVARVACRVPIGDFHCGMRAFTKQAYTQMAPRTRGMEFASEMIFNAGRNGLSIAEIPTKLFPDGRTRAPHLRSFRDGWRHLRFILSYAPDHVLLAPGLALFLPGMLLMALLCAGPISPFGFYMGAHFLALGCMMAMLGFNVLALWMLGKRIVMRKHPRLAQSRVGLFVASLSLEKQLITGALLLFCGLGVDGVILSRWLGNMKAPMESTVHPAFAATTLVEIGLTLMFNAFILNLIHSESE</sequence>
<dbReference type="OrthoDB" id="276604at2"/>
<dbReference type="Proteomes" id="UP000237684">
    <property type="component" value="Unassembled WGS sequence"/>
</dbReference>
<feature type="transmembrane region" description="Helical" evidence="1">
    <location>
        <begin position="352"/>
        <end position="376"/>
    </location>
</feature>
<feature type="domain" description="Low-salt glycan biosynthesis hexosyltransferase Agl6 C-terminal transmembrane region" evidence="3">
    <location>
        <begin position="294"/>
        <end position="376"/>
    </location>
</feature>
<dbReference type="InterPro" id="IPR001173">
    <property type="entry name" value="Glyco_trans_2-like"/>
</dbReference>
<dbReference type="CDD" id="cd04179">
    <property type="entry name" value="DPM_DPG-synthase_like"/>
    <property type="match status" value="1"/>
</dbReference>
<dbReference type="EMBL" id="NIGF01000002">
    <property type="protein sequence ID" value="PQV65210.1"/>
    <property type="molecule type" value="Genomic_DNA"/>
</dbReference>
<dbReference type="RefSeq" id="WP_105482543.1">
    <property type="nucleotide sequence ID" value="NZ_NIGF01000002.1"/>
</dbReference>
<feature type="transmembrane region" description="Helical" evidence="1">
    <location>
        <begin position="232"/>
        <end position="256"/>
    </location>
</feature>
<keyword evidence="1" id="KW-0472">Membrane</keyword>
<accession>A0A2S8SWN9</accession>
<keyword evidence="4" id="KW-0808">Transferase</keyword>
<dbReference type="AlphaFoldDB" id="A0A2S8SWN9"/>
<dbReference type="InterPro" id="IPR050256">
    <property type="entry name" value="Glycosyltransferase_2"/>
</dbReference>
<dbReference type="InParanoid" id="A0A2S8SWN9"/>
<gene>
    <name evidence="4" type="ORF">B1R32_102219</name>
</gene>
<evidence type="ECO:0000259" key="3">
    <source>
        <dbReference type="Pfam" id="PF26629"/>
    </source>
</evidence>
<dbReference type="InterPro" id="IPR058718">
    <property type="entry name" value="Agl6_TM_C"/>
</dbReference>
<comment type="caution">
    <text evidence="4">The sequence shown here is derived from an EMBL/GenBank/DDBJ whole genome shotgun (WGS) entry which is preliminary data.</text>
</comment>
<evidence type="ECO:0000313" key="4">
    <source>
        <dbReference type="EMBL" id="PQV65210.1"/>
    </source>
</evidence>
<name>A0A2S8SWN9_9BACT</name>
<proteinExistence type="predicted"/>